<name>A0AAD3TYU2_9TREE</name>
<keyword evidence="3" id="KW-1185">Reference proteome</keyword>
<dbReference type="EMBL" id="BTCM01000007">
    <property type="protein sequence ID" value="GMK59387.1"/>
    <property type="molecule type" value="Genomic_DNA"/>
</dbReference>
<proteinExistence type="predicted"/>
<comment type="caution">
    <text evidence="2">The sequence shown here is derived from an EMBL/GenBank/DDBJ whole genome shotgun (WGS) entry which is preliminary data.</text>
</comment>
<reference evidence="2" key="1">
    <citation type="journal article" date="2023" name="BMC Genomics">
        <title>Chromosome-level genome assemblies of Cutaneotrichosporon spp. (Trichosporonales, Basidiomycota) reveal imbalanced evolution between nucleotide sequences and chromosome synteny.</title>
        <authorList>
            <person name="Kobayashi Y."/>
            <person name="Kayamori A."/>
            <person name="Aoki K."/>
            <person name="Shiwa Y."/>
            <person name="Matsutani M."/>
            <person name="Fujita N."/>
            <person name="Sugita T."/>
            <person name="Iwasaki W."/>
            <person name="Tanaka N."/>
            <person name="Takashima M."/>
        </authorList>
    </citation>
    <scope>NUCLEOTIDE SEQUENCE</scope>
    <source>
        <strain evidence="2">HIS016</strain>
    </source>
</reference>
<evidence type="ECO:0000313" key="2">
    <source>
        <dbReference type="EMBL" id="GMK59387.1"/>
    </source>
</evidence>
<dbReference type="Proteomes" id="UP001222932">
    <property type="component" value="Unassembled WGS sequence"/>
</dbReference>
<gene>
    <name evidence="2" type="ORF">CspeluHIS016_0704020</name>
</gene>
<feature type="region of interest" description="Disordered" evidence="1">
    <location>
        <begin position="164"/>
        <end position="185"/>
    </location>
</feature>
<evidence type="ECO:0000256" key="1">
    <source>
        <dbReference type="SAM" id="MobiDB-lite"/>
    </source>
</evidence>
<dbReference type="AlphaFoldDB" id="A0AAD3TYU2"/>
<reference evidence="2" key="2">
    <citation type="submission" date="2023-06" db="EMBL/GenBank/DDBJ databases">
        <authorList>
            <person name="Kobayashi Y."/>
            <person name="Kayamori A."/>
            <person name="Aoki K."/>
            <person name="Shiwa Y."/>
            <person name="Fujita N."/>
            <person name="Sugita T."/>
            <person name="Iwasaki W."/>
            <person name="Tanaka N."/>
            <person name="Takashima M."/>
        </authorList>
    </citation>
    <scope>NUCLEOTIDE SEQUENCE</scope>
    <source>
        <strain evidence="2">HIS016</strain>
    </source>
</reference>
<protein>
    <submittedName>
        <fullName evidence="2">Uncharacterized protein</fullName>
    </submittedName>
</protein>
<sequence>MLALRRLLPATRSLHSSAVAWKGKAAAADEDADMGMDDDLFDDSVADLPSSGGGDRSARRTELMGYIMNPTHGREEHRAGNLRKVVQFSDTPADLEELGRVIQQWRINGYAVSKQTSTEIVGRCINLGRADLAEKYYRNRADYGLKHVSAHMATKLKSKLAEWEASKASEASEAPKEAEASEASA</sequence>
<organism evidence="2 3">
    <name type="scientific">Cutaneotrichosporon spelunceum</name>
    <dbReference type="NCBI Taxonomy" id="1672016"/>
    <lineage>
        <taxon>Eukaryota</taxon>
        <taxon>Fungi</taxon>
        <taxon>Dikarya</taxon>
        <taxon>Basidiomycota</taxon>
        <taxon>Agaricomycotina</taxon>
        <taxon>Tremellomycetes</taxon>
        <taxon>Trichosporonales</taxon>
        <taxon>Trichosporonaceae</taxon>
        <taxon>Cutaneotrichosporon</taxon>
    </lineage>
</organism>
<evidence type="ECO:0000313" key="3">
    <source>
        <dbReference type="Proteomes" id="UP001222932"/>
    </source>
</evidence>
<accession>A0AAD3TYU2</accession>